<feature type="domain" description="ABM" evidence="1">
    <location>
        <begin position="4"/>
        <end position="100"/>
    </location>
</feature>
<name>A0A5B8KZ79_9HYPH</name>
<dbReference type="EMBL" id="CP042301">
    <property type="protein sequence ID" value="QDZ00909.1"/>
    <property type="molecule type" value="Genomic_DNA"/>
</dbReference>
<dbReference type="PROSITE" id="PS51725">
    <property type="entry name" value="ABM"/>
    <property type="match status" value="1"/>
</dbReference>
<proteinExistence type="predicted"/>
<reference evidence="2" key="1">
    <citation type="submission" date="2020-04" db="EMBL/GenBank/DDBJ databases">
        <title>Nitratireductor sp. nov. isolated from mangrove soil.</title>
        <authorList>
            <person name="Ye Y."/>
        </authorList>
    </citation>
    <scope>NUCLEOTIDE SEQUENCE</scope>
    <source>
        <strain evidence="2">SY7</strain>
    </source>
</reference>
<evidence type="ECO:0000313" key="3">
    <source>
        <dbReference type="Proteomes" id="UP000321389"/>
    </source>
</evidence>
<dbReference type="AlphaFoldDB" id="A0A5B8KZ79"/>
<dbReference type="KEGG" id="niy:FQ775_11245"/>
<dbReference type="Pfam" id="PF03992">
    <property type="entry name" value="ABM"/>
    <property type="match status" value="1"/>
</dbReference>
<gene>
    <name evidence="2" type="ORF">FQ775_11245</name>
</gene>
<dbReference type="Proteomes" id="UP000321389">
    <property type="component" value="Chromosome"/>
</dbReference>
<organism evidence="2 3">
    <name type="scientific">Nitratireductor mangrovi</name>
    <dbReference type="NCBI Taxonomy" id="2599600"/>
    <lineage>
        <taxon>Bacteria</taxon>
        <taxon>Pseudomonadati</taxon>
        <taxon>Pseudomonadota</taxon>
        <taxon>Alphaproteobacteria</taxon>
        <taxon>Hyphomicrobiales</taxon>
        <taxon>Phyllobacteriaceae</taxon>
        <taxon>Nitratireductor</taxon>
    </lineage>
</organism>
<keyword evidence="2" id="KW-0503">Monooxygenase</keyword>
<sequence length="121" mass="13447">MSEYSIIVEYETIPGHSAEFVAIMTEHASRTREEEPGCLRFELLQPVDGNGQPMADRFIVNELYAGRSAVETHERSPRLARVRAALTPLVATRRLIKSVAIFPHCADEGIRPEDLNAANDG</sequence>
<dbReference type="GO" id="GO:0004497">
    <property type="term" value="F:monooxygenase activity"/>
    <property type="evidence" value="ECO:0007669"/>
    <property type="project" value="UniProtKB-KW"/>
</dbReference>
<protein>
    <submittedName>
        <fullName evidence="2">Antibiotic biosynthesis monooxygenase</fullName>
    </submittedName>
</protein>
<dbReference type="OrthoDB" id="9812754at2"/>
<dbReference type="RefSeq" id="WP_146299554.1">
    <property type="nucleotide sequence ID" value="NZ_CP042301.2"/>
</dbReference>
<dbReference type="InterPro" id="IPR011008">
    <property type="entry name" value="Dimeric_a/b-barrel"/>
</dbReference>
<evidence type="ECO:0000259" key="1">
    <source>
        <dbReference type="PROSITE" id="PS51725"/>
    </source>
</evidence>
<keyword evidence="2" id="KW-0560">Oxidoreductase</keyword>
<dbReference type="Gene3D" id="3.30.70.100">
    <property type="match status" value="1"/>
</dbReference>
<accession>A0A5B8KZ79</accession>
<evidence type="ECO:0000313" key="2">
    <source>
        <dbReference type="EMBL" id="QDZ00909.1"/>
    </source>
</evidence>
<keyword evidence="3" id="KW-1185">Reference proteome</keyword>
<dbReference type="SUPFAM" id="SSF54909">
    <property type="entry name" value="Dimeric alpha+beta barrel"/>
    <property type="match status" value="1"/>
</dbReference>
<dbReference type="InterPro" id="IPR007138">
    <property type="entry name" value="ABM_dom"/>
</dbReference>